<dbReference type="InterPro" id="IPR050624">
    <property type="entry name" value="HTH-type_Tx_Regulator"/>
</dbReference>
<comment type="caution">
    <text evidence="3">The sequence shown here is derived from an EMBL/GenBank/DDBJ whole genome shotgun (WGS) entry which is preliminary data.</text>
</comment>
<proteinExistence type="predicted"/>
<dbReference type="PANTHER" id="PTHR43479">
    <property type="entry name" value="ACREF/ENVCD OPERON REPRESSOR-RELATED"/>
    <property type="match status" value="1"/>
</dbReference>
<evidence type="ECO:0000259" key="2">
    <source>
        <dbReference type="PROSITE" id="PS50977"/>
    </source>
</evidence>
<name>A0A0W8E162_9ZZZZ</name>
<dbReference type="Pfam" id="PF00440">
    <property type="entry name" value="TetR_N"/>
    <property type="match status" value="1"/>
</dbReference>
<dbReference type="SUPFAM" id="SSF46689">
    <property type="entry name" value="Homeodomain-like"/>
    <property type="match status" value="1"/>
</dbReference>
<reference evidence="3" key="1">
    <citation type="journal article" date="2015" name="Proc. Natl. Acad. Sci. U.S.A.">
        <title>Networks of energetic and metabolic interactions define dynamics in microbial communities.</title>
        <authorList>
            <person name="Embree M."/>
            <person name="Liu J.K."/>
            <person name="Al-Bassam M.M."/>
            <person name="Zengler K."/>
        </authorList>
    </citation>
    <scope>NUCLEOTIDE SEQUENCE</scope>
</reference>
<organism evidence="3">
    <name type="scientific">hydrocarbon metagenome</name>
    <dbReference type="NCBI Taxonomy" id="938273"/>
    <lineage>
        <taxon>unclassified sequences</taxon>
        <taxon>metagenomes</taxon>
        <taxon>ecological metagenomes</taxon>
    </lineage>
</organism>
<gene>
    <name evidence="3" type="ORF">ASZ90_020272</name>
</gene>
<dbReference type="InterPro" id="IPR009057">
    <property type="entry name" value="Homeodomain-like_sf"/>
</dbReference>
<dbReference type="Gene3D" id="1.10.357.10">
    <property type="entry name" value="Tetracycline Repressor, domain 2"/>
    <property type="match status" value="1"/>
</dbReference>
<dbReference type="PANTHER" id="PTHR43479:SF11">
    <property type="entry name" value="ACREF_ENVCD OPERON REPRESSOR-RELATED"/>
    <property type="match status" value="1"/>
</dbReference>
<dbReference type="PROSITE" id="PS50977">
    <property type="entry name" value="HTH_TETR_2"/>
    <property type="match status" value="1"/>
</dbReference>
<dbReference type="AlphaFoldDB" id="A0A0W8E162"/>
<evidence type="ECO:0000313" key="3">
    <source>
        <dbReference type="EMBL" id="KUG02356.1"/>
    </source>
</evidence>
<dbReference type="InterPro" id="IPR023772">
    <property type="entry name" value="DNA-bd_HTH_TetR-type_CS"/>
</dbReference>
<protein>
    <submittedName>
        <fullName evidence="3">Transcriptional regulator, tetr family</fullName>
    </submittedName>
</protein>
<dbReference type="PROSITE" id="PS01081">
    <property type="entry name" value="HTH_TETR_1"/>
    <property type="match status" value="1"/>
</dbReference>
<dbReference type="Gene3D" id="1.10.10.60">
    <property type="entry name" value="Homeodomain-like"/>
    <property type="match status" value="1"/>
</dbReference>
<dbReference type="InterPro" id="IPR036271">
    <property type="entry name" value="Tet_transcr_reg_TetR-rel_C_sf"/>
</dbReference>
<keyword evidence="1" id="KW-0238">DNA-binding</keyword>
<dbReference type="InterPro" id="IPR001647">
    <property type="entry name" value="HTH_TetR"/>
</dbReference>
<feature type="domain" description="HTH tetR-type" evidence="2">
    <location>
        <begin position="11"/>
        <end position="71"/>
    </location>
</feature>
<dbReference type="EMBL" id="LNQE01001923">
    <property type="protein sequence ID" value="KUG02356.1"/>
    <property type="molecule type" value="Genomic_DNA"/>
</dbReference>
<accession>A0A0W8E162</accession>
<dbReference type="SUPFAM" id="SSF48498">
    <property type="entry name" value="Tetracyclin repressor-like, C-terminal domain"/>
    <property type="match status" value="1"/>
</dbReference>
<evidence type="ECO:0000256" key="1">
    <source>
        <dbReference type="ARBA" id="ARBA00023125"/>
    </source>
</evidence>
<dbReference type="GO" id="GO:0003677">
    <property type="term" value="F:DNA binding"/>
    <property type="evidence" value="ECO:0007669"/>
    <property type="project" value="UniProtKB-KW"/>
</dbReference>
<dbReference type="PRINTS" id="PR00455">
    <property type="entry name" value="HTHTETR"/>
</dbReference>
<sequence length="210" mass="24548">MNDQDRKLIGDIKRSVIMQAALQEFAQQGYEKASTNQITQKAGVSKGLLFHYFGSKKQLYLDTLDMCIDHFLICMDEKLDSISKDIFQRIIDVNLIKLEMLTSEPVMQQIVTQAFLDPPEEVKSEIQTRQERIEKQYLPYLTNEIDTRSFRKDIESYRLVNYIVMVVNSLGDKYIQAYKAANCQYPEVLQDFIVELEEYLDLIKYGVCEQ</sequence>